<sequence length="194" mass="22019">MEPPSICCLYNLQTLCGVLVSNDQIAREFSELTCLRKLQIELKAWNPILSKACYILLSRLEDYFPGCITSITLSASRIETDQLKILGESRCLWELKLKDDAFLLSELSCPRNSFPELRYFKISSLTNLEACQIETGALQNLVRFSIHNCSKFRSTIDVLEHATRLQVLKLKGIELLPDIADSCRNKNVSVITKT</sequence>
<organism evidence="1 2">
    <name type="scientific">Leersia perrieri</name>
    <dbReference type="NCBI Taxonomy" id="77586"/>
    <lineage>
        <taxon>Eukaryota</taxon>
        <taxon>Viridiplantae</taxon>
        <taxon>Streptophyta</taxon>
        <taxon>Embryophyta</taxon>
        <taxon>Tracheophyta</taxon>
        <taxon>Spermatophyta</taxon>
        <taxon>Magnoliopsida</taxon>
        <taxon>Liliopsida</taxon>
        <taxon>Poales</taxon>
        <taxon>Poaceae</taxon>
        <taxon>BOP clade</taxon>
        <taxon>Oryzoideae</taxon>
        <taxon>Oryzeae</taxon>
        <taxon>Oryzinae</taxon>
        <taxon>Leersia</taxon>
    </lineage>
</organism>
<dbReference type="HOGENOM" id="CLU_1404291_0_0_1"/>
<dbReference type="AlphaFoldDB" id="A0A0D9XZR5"/>
<name>A0A0D9XZR5_9ORYZ</name>
<dbReference type="Gramene" id="LPERR12G11260.1">
    <property type="protein sequence ID" value="LPERR12G11260.1"/>
    <property type="gene ID" value="LPERR12G11260"/>
</dbReference>
<evidence type="ECO:0000313" key="1">
    <source>
        <dbReference type="EnsemblPlants" id="LPERR12G11260.1"/>
    </source>
</evidence>
<dbReference type="InterPro" id="IPR032675">
    <property type="entry name" value="LRR_dom_sf"/>
</dbReference>
<protein>
    <recommendedName>
        <fullName evidence="3">FBD domain-containing protein</fullName>
    </recommendedName>
</protein>
<reference evidence="2" key="2">
    <citation type="submission" date="2013-12" db="EMBL/GenBank/DDBJ databases">
        <authorList>
            <person name="Yu Y."/>
            <person name="Lee S."/>
            <person name="de Baynast K."/>
            <person name="Wissotski M."/>
            <person name="Liu L."/>
            <person name="Talag J."/>
            <person name="Goicoechea J."/>
            <person name="Angelova A."/>
            <person name="Jetty R."/>
            <person name="Kudrna D."/>
            <person name="Golser W."/>
            <person name="Rivera L."/>
            <person name="Zhang J."/>
            <person name="Wing R."/>
        </authorList>
    </citation>
    <scope>NUCLEOTIDE SEQUENCE</scope>
</reference>
<dbReference type="Gene3D" id="3.80.10.10">
    <property type="entry name" value="Ribonuclease Inhibitor"/>
    <property type="match status" value="1"/>
</dbReference>
<evidence type="ECO:0008006" key="3">
    <source>
        <dbReference type="Google" id="ProtNLM"/>
    </source>
</evidence>
<dbReference type="EnsemblPlants" id="LPERR12G11260.1">
    <property type="protein sequence ID" value="LPERR12G11260.1"/>
    <property type="gene ID" value="LPERR12G11260"/>
</dbReference>
<evidence type="ECO:0000313" key="2">
    <source>
        <dbReference type="Proteomes" id="UP000032180"/>
    </source>
</evidence>
<keyword evidence="2" id="KW-1185">Reference proteome</keyword>
<dbReference type="SUPFAM" id="SSF52058">
    <property type="entry name" value="L domain-like"/>
    <property type="match status" value="1"/>
</dbReference>
<proteinExistence type="predicted"/>
<accession>A0A0D9XZR5</accession>
<dbReference type="Proteomes" id="UP000032180">
    <property type="component" value="Chromosome 12"/>
</dbReference>
<reference evidence="1" key="3">
    <citation type="submission" date="2015-04" db="UniProtKB">
        <authorList>
            <consortium name="EnsemblPlants"/>
        </authorList>
    </citation>
    <scope>IDENTIFICATION</scope>
</reference>
<reference evidence="1 2" key="1">
    <citation type="submission" date="2012-08" db="EMBL/GenBank/DDBJ databases">
        <title>Oryza genome evolution.</title>
        <authorList>
            <person name="Wing R.A."/>
        </authorList>
    </citation>
    <scope>NUCLEOTIDE SEQUENCE</scope>
</reference>
<dbReference type="STRING" id="77586.A0A0D9XZR5"/>